<feature type="transmembrane region" description="Helical" evidence="1">
    <location>
        <begin position="128"/>
        <end position="152"/>
    </location>
</feature>
<feature type="domain" description="DUF3592" evidence="2">
    <location>
        <begin position="51"/>
        <end position="115"/>
    </location>
</feature>
<comment type="caution">
    <text evidence="3">The sequence shown here is derived from an EMBL/GenBank/DDBJ whole genome shotgun (WGS) entry which is preliminary data.</text>
</comment>
<accession>A0ABV7WIS5</accession>
<dbReference type="RefSeq" id="WP_340295983.1">
    <property type="nucleotide sequence ID" value="NZ_JBBEOI010000368.1"/>
</dbReference>
<keyword evidence="1" id="KW-0812">Transmembrane</keyword>
<dbReference type="Pfam" id="PF12158">
    <property type="entry name" value="DUF3592"/>
    <property type="match status" value="1"/>
</dbReference>
<evidence type="ECO:0000259" key="2">
    <source>
        <dbReference type="Pfam" id="PF12158"/>
    </source>
</evidence>
<keyword evidence="1" id="KW-0472">Membrane</keyword>
<evidence type="ECO:0000256" key="1">
    <source>
        <dbReference type="SAM" id="Phobius"/>
    </source>
</evidence>
<proteinExistence type="predicted"/>
<dbReference type="EMBL" id="JBHRWW010000012">
    <property type="protein sequence ID" value="MFC3689750.1"/>
    <property type="molecule type" value="Genomic_DNA"/>
</dbReference>
<evidence type="ECO:0000313" key="3">
    <source>
        <dbReference type="EMBL" id="MFC3689750.1"/>
    </source>
</evidence>
<reference evidence="4" key="1">
    <citation type="journal article" date="2019" name="Int. J. Syst. Evol. Microbiol.">
        <title>The Global Catalogue of Microorganisms (GCM) 10K type strain sequencing project: providing services to taxonomists for standard genome sequencing and annotation.</title>
        <authorList>
            <consortium name="The Broad Institute Genomics Platform"/>
            <consortium name="The Broad Institute Genome Sequencing Center for Infectious Disease"/>
            <person name="Wu L."/>
            <person name="Ma J."/>
        </authorList>
    </citation>
    <scope>NUCLEOTIDE SEQUENCE [LARGE SCALE GENOMIC DNA]</scope>
    <source>
        <strain evidence="4">NCAIM B.02333</strain>
    </source>
</reference>
<keyword evidence="1" id="KW-1133">Transmembrane helix</keyword>
<name>A0ABV7WIS5_9MICO</name>
<evidence type="ECO:0000313" key="4">
    <source>
        <dbReference type="Proteomes" id="UP001595685"/>
    </source>
</evidence>
<keyword evidence="4" id="KW-1185">Reference proteome</keyword>
<organism evidence="3 4">
    <name type="scientific">Aquipuribacter hungaricus</name>
    <dbReference type="NCBI Taxonomy" id="545624"/>
    <lineage>
        <taxon>Bacteria</taxon>
        <taxon>Bacillati</taxon>
        <taxon>Actinomycetota</taxon>
        <taxon>Actinomycetes</taxon>
        <taxon>Micrococcales</taxon>
        <taxon>Intrasporangiaceae</taxon>
        <taxon>Aquipuribacter</taxon>
    </lineage>
</organism>
<dbReference type="Proteomes" id="UP001595685">
    <property type="component" value="Unassembled WGS sequence"/>
</dbReference>
<feature type="transmembrane region" description="Helical" evidence="1">
    <location>
        <begin position="17"/>
        <end position="39"/>
    </location>
</feature>
<protein>
    <submittedName>
        <fullName evidence="3">DUF3592 domain-containing protein</fullName>
    </submittedName>
</protein>
<dbReference type="InterPro" id="IPR021994">
    <property type="entry name" value="DUF3592"/>
</dbReference>
<gene>
    <name evidence="3" type="ORF">ACFOLH_15485</name>
</gene>
<sequence length="155" mass="16623">MRPALPAVLDPVLDPPAWVWAVLVLAPLAVLVTGLVSLVRVVPRLRRAEDAEGVVVEVGDQGADGGQRMWRLTIDYRDAQGELHRGVWHGDSRLDRSLYSPGMPVPVRYDPRRPGWVHVPGGSRPHPLVVPVGLLVLGLLSLLPVAVAAGVLGSV</sequence>